<keyword evidence="6" id="KW-0963">Cytoplasm</keyword>
<dbReference type="EC" id="2.7.2.1" evidence="6"/>
<keyword evidence="6" id="KW-0479">Metal-binding</keyword>
<dbReference type="InterPro" id="IPR043129">
    <property type="entry name" value="ATPase_NBD"/>
</dbReference>
<evidence type="ECO:0000313" key="8">
    <source>
        <dbReference type="EMBL" id="MCQ8180542.1"/>
    </source>
</evidence>
<reference evidence="8 9" key="1">
    <citation type="submission" date="2022-07" db="EMBL/GenBank/DDBJ databases">
        <title>Methylomonas rivi sp. nov., Methylomonas rosea sp. nov., Methylomonas aureus sp. nov. and Methylomonas subterranea sp. nov., four novel methanotrophs isolated from a freshwater creek and the deep terrestrial subsurface.</title>
        <authorList>
            <person name="Abin C."/>
            <person name="Sankaranarayanan K."/>
            <person name="Garner C."/>
            <person name="Sindelar R."/>
            <person name="Kotary K."/>
            <person name="Garner R."/>
            <person name="Barclay S."/>
            <person name="Lawson P."/>
            <person name="Krumholz L."/>
        </authorList>
    </citation>
    <scope>NUCLEOTIDE SEQUENCE [LARGE SCALE GENOMIC DNA]</scope>
    <source>
        <strain evidence="8 9">SURF-1</strain>
    </source>
</reference>
<feature type="binding site" evidence="6">
    <location>
        <begin position="328"/>
        <end position="332"/>
    </location>
    <ligand>
        <name>ATP</name>
        <dbReference type="ChEBI" id="CHEBI:30616"/>
    </ligand>
</feature>
<keyword evidence="4 6" id="KW-0418">Kinase</keyword>
<dbReference type="NCBIfam" id="TIGR00016">
    <property type="entry name" value="ackA"/>
    <property type="match status" value="1"/>
</dbReference>
<keyword evidence="3 6" id="KW-0547">Nucleotide-binding</keyword>
<feature type="binding site" evidence="6">
    <location>
        <position position="382"/>
    </location>
    <ligand>
        <name>Mg(2+)</name>
        <dbReference type="ChEBI" id="CHEBI:18420"/>
    </ligand>
</feature>
<dbReference type="CDD" id="cd24010">
    <property type="entry name" value="ASKHA_NBD_AcK_PK"/>
    <property type="match status" value="1"/>
</dbReference>
<comment type="catalytic activity">
    <reaction evidence="6">
        <text>acetate + ATP = acetyl phosphate + ADP</text>
        <dbReference type="Rhea" id="RHEA:11352"/>
        <dbReference type="ChEBI" id="CHEBI:22191"/>
        <dbReference type="ChEBI" id="CHEBI:30089"/>
        <dbReference type="ChEBI" id="CHEBI:30616"/>
        <dbReference type="ChEBI" id="CHEBI:456216"/>
        <dbReference type="EC" id="2.7.2.1"/>
    </reaction>
</comment>
<comment type="subunit">
    <text evidence="6">Homodimer.</text>
</comment>
<dbReference type="Proteomes" id="UP001524569">
    <property type="component" value="Unassembled WGS sequence"/>
</dbReference>
<organism evidence="8 9">
    <name type="scientific">Methylomonas aurea</name>
    <dbReference type="NCBI Taxonomy" id="2952224"/>
    <lineage>
        <taxon>Bacteria</taxon>
        <taxon>Pseudomonadati</taxon>
        <taxon>Pseudomonadota</taxon>
        <taxon>Gammaproteobacteria</taxon>
        <taxon>Methylococcales</taxon>
        <taxon>Methylococcaceae</taxon>
        <taxon>Methylomonas</taxon>
    </lineage>
</organism>
<comment type="function">
    <text evidence="6">Catalyzes the formation of acetyl phosphate from acetate and ATP. Can also catalyze the reverse reaction.</text>
</comment>
<keyword evidence="6" id="KW-0460">Magnesium</keyword>
<name>A0ABT1UE85_9GAMM</name>
<sequence length="416" mass="44012">MKILILNAGSSSLKYSLFDMAAGHTVLLSGLIERIGEADAGHRYRIGASDPLQQPLSCDHHRDALQALFALLTETVLPDLSELAAVGHRVVHGGEFFREPALIERQVIAHIEAAIPLAPLHNPANLLGIEETLRLLPTVPQIAVFDTAFHQTLPDYAFRYPLPGRLYTEHGVRRYGFHGTSHAYVAKQAAKHLGKPLAETNLITLHLGNGASVAAIAGGVSIDTSMGMTPLEGLMMGSRCGDIDPAIAFYLARTLGMELDAIDKLYNKASGCLGVCGENDMRAIHAKAEQGDDSARLALAMYAYRIKKYIGAYYAVLGRLDALVFTGGIGENDAWLRQTCCVGLTALGIAVDPAQNAAPAKPAATISPPGAEVAVTVIATNEELEIATQTAECLTRGASTAGDAAKSPCSAAPITE</sequence>
<feature type="active site" description="Proton donor/acceptor" evidence="6">
    <location>
        <position position="146"/>
    </location>
</feature>
<dbReference type="PROSITE" id="PS01076">
    <property type="entry name" value="ACETATE_KINASE_2"/>
    <property type="match status" value="1"/>
</dbReference>
<evidence type="ECO:0000313" key="9">
    <source>
        <dbReference type="Proteomes" id="UP001524569"/>
    </source>
</evidence>
<accession>A0ABT1UE85</accession>
<dbReference type="PANTHER" id="PTHR21060:SF15">
    <property type="entry name" value="ACETATE KINASE-RELATED"/>
    <property type="match status" value="1"/>
</dbReference>
<keyword evidence="2 6" id="KW-0808">Transferase</keyword>
<comment type="pathway">
    <text evidence="6">Metabolic intermediate biosynthesis; acetyl-CoA biosynthesis; acetyl-CoA from acetate: step 1/2.</text>
</comment>
<dbReference type="InterPro" id="IPR000890">
    <property type="entry name" value="Aliphatic_acid_kin_short-chain"/>
</dbReference>
<evidence type="ECO:0000256" key="6">
    <source>
        <dbReference type="HAMAP-Rule" id="MF_00020"/>
    </source>
</evidence>
<dbReference type="Gene3D" id="3.30.420.40">
    <property type="match status" value="2"/>
</dbReference>
<dbReference type="PIRSF" id="PIRSF000722">
    <property type="entry name" value="Acetate_prop_kin"/>
    <property type="match status" value="1"/>
</dbReference>
<dbReference type="RefSeq" id="WP_256609906.1">
    <property type="nucleotide sequence ID" value="NZ_JANIBM010000004.1"/>
</dbReference>
<feature type="binding site" evidence="6">
    <location>
        <begin position="206"/>
        <end position="210"/>
    </location>
    <ligand>
        <name>ATP</name>
        <dbReference type="ChEBI" id="CHEBI:30616"/>
    </ligand>
</feature>
<evidence type="ECO:0000256" key="5">
    <source>
        <dbReference type="ARBA" id="ARBA00022840"/>
    </source>
</evidence>
<comment type="cofactor">
    <cofactor evidence="6">
        <name>Mg(2+)</name>
        <dbReference type="ChEBI" id="CHEBI:18420"/>
    </cofactor>
    <cofactor evidence="6">
        <name>Mn(2+)</name>
        <dbReference type="ChEBI" id="CHEBI:29035"/>
    </cofactor>
    <text evidence="6">Mg(2+). Can also accept Mn(2+).</text>
</comment>
<dbReference type="SUPFAM" id="SSF53067">
    <property type="entry name" value="Actin-like ATPase domain"/>
    <property type="match status" value="2"/>
</dbReference>
<dbReference type="Pfam" id="PF00871">
    <property type="entry name" value="Acetate_kinase"/>
    <property type="match status" value="1"/>
</dbReference>
<feature type="site" description="Transition state stabilizer" evidence="6">
    <location>
        <position position="239"/>
    </location>
</feature>
<protein>
    <recommendedName>
        <fullName evidence="6">Acetate kinase</fullName>
        <ecNumber evidence="6">2.7.2.1</ecNumber>
    </recommendedName>
    <alternativeName>
        <fullName evidence="6">Acetokinase</fullName>
    </alternativeName>
</protein>
<dbReference type="InterPro" id="IPR004372">
    <property type="entry name" value="Ac/propionate_kinase"/>
</dbReference>
<dbReference type="GO" id="GO:0016301">
    <property type="term" value="F:kinase activity"/>
    <property type="evidence" value="ECO:0007669"/>
    <property type="project" value="UniProtKB-KW"/>
</dbReference>
<comment type="similarity">
    <text evidence="1 6 7">Belongs to the acetokinase family.</text>
</comment>
<keyword evidence="5 6" id="KW-0067">ATP-binding</keyword>
<comment type="caution">
    <text evidence="8">The sequence shown here is derived from an EMBL/GenBank/DDBJ whole genome shotgun (WGS) entry which is preliminary data.</text>
</comment>
<proteinExistence type="inferred from homology"/>
<evidence type="ECO:0000256" key="4">
    <source>
        <dbReference type="ARBA" id="ARBA00022777"/>
    </source>
</evidence>
<comment type="subcellular location">
    <subcellularLocation>
        <location evidence="6">Cytoplasm</location>
    </subcellularLocation>
</comment>
<dbReference type="HAMAP" id="MF_00020">
    <property type="entry name" value="Acetate_kinase"/>
    <property type="match status" value="1"/>
</dbReference>
<feature type="binding site" evidence="6">
    <location>
        <position position="89"/>
    </location>
    <ligand>
        <name>substrate</name>
    </ligand>
</feature>
<feature type="binding site" evidence="6">
    <location>
        <position position="7"/>
    </location>
    <ligand>
        <name>Mg(2+)</name>
        <dbReference type="ChEBI" id="CHEBI:18420"/>
    </ligand>
</feature>
<keyword evidence="9" id="KW-1185">Reference proteome</keyword>
<dbReference type="EMBL" id="JANIBM010000004">
    <property type="protein sequence ID" value="MCQ8180542.1"/>
    <property type="molecule type" value="Genomic_DNA"/>
</dbReference>
<dbReference type="PROSITE" id="PS01075">
    <property type="entry name" value="ACETATE_KINASE_1"/>
    <property type="match status" value="1"/>
</dbReference>
<feature type="binding site" evidence="6">
    <location>
        <position position="14"/>
    </location>
    <ligand>
        <name>ATP</name>
        <dbReference type="ChEBI" id="CHEBI:30616"/>
    </ligand>
</feature>
<dbReference type="PRINTS" id="PR00471">
    <property type="entry name" value="ACETATEKNASE"/>
</dbReference>
<evidence type="ECO:0000256" key="2">
    <source>
        <dbReference type="ARBA" id="ARBA00022679"/>
    </source>
</evidence>
<dbReference type="PANTHER" id="PTHR21060">
    <property type="entry name" value="ACETATE KINASE"/>
    <property type="match status" value="1"/>
</dbReference>
<evidence type="ECO:0000256" key="1">
    <source>
        <dbReference type="ARBA" id="ARBA00008748"/>
    </source>
</evidence>
<evidence type="ECO:0000256" key="7">
    <source>
        <dbReference type="RuleBase" id="RU003835"/>
    </source>
</evidence>
<gene>
    <name evidence="6" type="primary">ackA</name>
    <name evidence="8" type="ORF">NP603_05450</name>
</gene>
<evidence type="ECO:0000256" key="3">
    <source>
        <dbReference type="ARBA" id="ARBA00022741"/>
    </source>
</evidence>
<feature type="binding site" evidence="6">
    <location>
        <begin position="280"/>
        <end position="282"/>
    </location>
    <ligand>
        <name>ATP</name>
        <dbReference type="ChEBI" id="CHEBI:30616"/>
    </ligand>
</feature>
<feature type="site" description="Transition state stabilizer" evidence="6">
    <location>
        <position position="178"/>
    </location>
</feature>
<dbReference type="InterPro" id="IPR023865">
    <property type="entry name" value="Aliphatic_acid_kinase_CS"/>
</dbReference>